<protein>
    <recommendedName>
        <fullName evidence="9">Lipoprotein</fullName>
    </recommendedName>
</protein>
<evidence type="ECO:0000256" key="1">
    <source>
        <dbReference type="ARBA" id="ARBA00004459"/>
    </source>
</evidence>
<accession>A0ABX6QHE1</accession>
<reference evidence="7 8" key="1">
    <citation type="submission" date="2020-06" db="EMBL/GenBank/DDBJ databases">
        <title>Complete closed genome sequence of Bartonella alsatica CIP 105477.</title>
        <authorList>
            <person name="Thibau A."/>
            <person name="Schultze T.G."/>
            <person name="Kempf V.A.J."/>
        </authorList>
    </citation>
    <scope>NUCLEOTIDE SEQUENCE [LARGE SCALE GENOMIC DNA]</scope>
    <source>
        <strain evidence="7 8">CIP 105477</strain>
    </source>
</reference>
<keyword evidence="2" id="KW-0732">Signal</keyword>
<dbReference type="EMBL" id="CP058235">
    <property type="protein sequence ID" value="QLC52008.1"/>
    <property type="molecule type" value="Genomic_DNA"/>
</dbReference>
<comment type="subcellular location">
    <subcellularLocation>
        <location evidence="1">Cell outer membrane</location>
        <topology evidence="1">Lipid-anchor</topology>
    </subcellularLocation>
</comment>
<dbReference type="NCBIfam" id="NF047847">
    <property type="entry name" value="SS_mature_LptM"/>
    <property type="match status" value="1"/>
</dbReference>
<evidence type="ECO:0000256" key="3">
    <source>
        <dbReference type="ARBA" id="ARBA00023136"/>
    </source>
</evidence>
<organism evidence="7 8">
    <name type="scientific">Bartonella alsatica</name>
    <dbReference type="NCBI Taxonomy" id="52764"/>
    <lineage>
        <taxon>Bacteria</taxon>
        <taxon>Pseudomonadati</taxon>
        <taxon>Pseudomonadota</taxon>
        <taxon>Alphaproteobacteria</taxon>
        <taxon>Hyphomicrobiales</taxon>
        <taxon>Bartonellaceae</taxon>
        <taxon>Bartonella</taxon>
    </lineage>
</organism>
<dbReference type="Proteomes" id="UP000509443">
    <property type="component" value="Chromosome"/>
</dbReference>
<gene>
    <name evidence="7" type="ORF">HWV54_03705</name>
</gene>
<keyword evidence="3" id="KW-0472">Membrane</keyword>
<evidence type="ECO:0000313" key="8">
    <source>
        <dbReference type="Proteomes" id="UP000509443"/>
    </source>
</evidence>
<evidence type="ECO:0008006" key="9">
    <source>
        <dbReference type="Google" id="ProtNLM"/>
    </source>
</evidence>
<evidence type="ECO:0000256" key="4">
    <source>
        <dbReference type="ARBA" id="ARBA00023139"/>
    </source>
</evidence>
<evidence type="ECO:0000256" key="5">
    <source>
        <dbReference type="ARBA" id="ARBA00023237"/>
    </source>
</evidence>
<keyword evidence="8" id="KW-1185">Reference proteome</keyword>
<keyword evidence="4" id="KW-0564">Palmitate</keyword>
<keyword evidence="5" id="KW-0998">Cell outer membrane</keyword>
<evidence type="ECO:0000256" key="2">
    <source>
        <dbReference type="ARBA" id="ARBA00022729"/>
    </source>
</evidence>
<evidence type="ECO:0000313" key="7">
    <source>
        <dbReference type="EMBL" id="QLC52008.1"/>
    </source>
</evidence>
<sequence>MKIILRNLTIVLLGGIILVGCGRKGSLEMPLPSVEKPGQGTSVAKSEEDKLFILDRLIK</sequence>
<keyword evidence="6" id="KW-0449">Lipoprotein</keyword>
<dbReference type="PROSITE" id="PS51257">
    <property type="entry name" value="PROKAR_LIPOPROTEIN"/>
    <property type="match status" value="1"/>
</dbReference>
<proteinExistence type="predicted"/>
<name>A0ABX6QHE1_9HYPH</name>
<dbReference type="RefSeq" id="WP_005866588.1">
    <property type="nucleotide sequence ID" value="NZ_CACVBB010000001.1"/>
</dbReference>
<evidence type="ECO:0000256" key="6">
    <source>
        <dbReference type="ARBA" id="ARBA00023288"/>
    </source>
</evidence>
<dbReference type="InterPro" id="IPR032831">
    <property type="entry name" value="LptM_cons"/>
</dbReference>